<feature type="compositionally biased region" description="Low complexity" evidence="1">
    <location>
        <begin position="50"/>
        <end position="65"/>
    </location>
</feature>
<comment type="caution">
    <text evidence="2">The sequence shown here is derived from an EMBL/GenBank/DDBJ whole genome shotgun (WGS) entry which is preliminary data.</text>
</comment>
<organism evidence="2 3">
    <name type="scientific">Diploscapter pachys</name>
    <dbReference type="NCBI Taxonomy" id="2018661"/>
    <lineage>
        <taxon>Eukaryota</taxon>
        <taxon>Metazoa</taxon>
        <taxon>Ecdysozoa</taxon>
        <taxon>Nematoda</taxon>
        <taxon>Chromadorea</taxon>
        <taxon>Rhabditida</taxon>
        <taxon>Rhabditina</taxon>
        <taxon>Rhabditomorpha</taxon>
        <taxon>Rhabditoidea</taxon>
        <taxon>Rhabditidae</taxon>
        <taxon>Diploscapter</taxon>
    </lineage>
</organism>
<feature type="region of interest" description="Disordered" evidence="1">
    <location>
        <begin position="44"/>
        <end position="123"/>
    </location>
</feature>
<feature type="compositionally biased region" description="Low complexity" evidence="1">
    <location>
        <begin position="105"/>
        <end position="116"/>
    </location>
</feature>
<sequence length="123" mass="12899">MPRACSAVADLVMRKAVRALNSCDPAIPARITWALSWRLPLARDSSSTRANAASAPMKAPADSDSTAPPRPNSPTATAPVEAPADRPSRYGSANGLRSSAWRITPQVASPAPQAAATRVRGRR</sequence>
<evidence type="ECO:0000313" key="2">
    <source>
        <dbReference type="EMBL" id="PAV93790.1"/>
    </source>
</evidence>
<reference evidence="2 3" key="1">
    <citation type="journal article" date="2017" name="Curr. Biol.">
        <title>Genome architecture and evolution of a unichromosomal asexual nematode.</title>
        <authorList>
            <person name="Fradin H."/>
            <person name="Zegar C."/>
            <person name="Gutwein M."/>
            <person name="Lucas J."/>
            <person name="Kovtun M."/>
            <person name="Corcoran D."/>
            <person name="Baugh L.R."/>
            <person name="Kiontke K."/>
            <person name="Gunsalus K."/>
            <person name="Fitch D.H."/>
            <person name="Piano F."/>
        </authorList>
    </citation>
    <scope>NUCLEOTIDE SEQUENCE [LARGE SCALE GENOMIC DNA]</scope>
    <source>
        <strain evidence="2">PF1309</strain>
    </source>
</reference>
<name>A0A2A2M5P9_9BILA</name>
<dbReference type="Proteomes" id="UP000218231">
    <property type="component" value="Unassembled WGS sequence"/>
</dbReference>
<keyword evidence="3" id="KW-1185">Reference proteome</keyword>
<dbReference type="AlphaFoldDB" id="A0A2A2M5P9"/>
<gene>
    <name evidence="2" type="ORF">WR25_02512</name>
</gene>
<evidence type="ECO:0000313" key="3">
    <source>
        <dbReference type="Proteomes" id="UP000218231"/>
    </source>
</evidence>
<protein>
    <submittedName>
        <fullName evidence="2">Uncharacterized protein</fullName>
    </submittedName>
</protein>
<evidence type="ECO:0000256" key="1">
    <source>
        <dbReference type="SAM" id="MobiDB-lite"/>
    </source>
</evidence>
<proteinExistence type="predicted"/>
<accession>A0A2A2M5P9</accession>
<dbReference type="EMBL" id="LIAE01004300">
    <property type="protein sequence ID" value="PAV93790.1"/>
    <property type="molecule type" value="Genomic_DNA"/>
</dbReference>